<dbReference type="InterPro" id="IPR001139">
    <property type="entry name" value="Glyco_hydro_30"/>
</dbReference>
<evidence type="ECO:0000256" key="3">
    <source>
        <dbReference type="ARBA" id="ARBA00022801"/>
    </source>
</evidence>
<dbReference type="InterPro" id="IPR033452">
    <property type="entry name" value="GH30_C"/>
</dbReference>
<dbReference type="EMBL" id="FQWD01000001">
    <property type="protein sequence ID" value="SHF84936.1"/>
    <property type="molecule type" value="Genomic_DNA"/>
</dbReference>
<dbReference type="OrthoDB" id="9806701at2"/>
<dbReference type="STRING" id="634436.SAMN05216361_0624"/>
<evidence type="ECO:0000256" key="4">
    <source>
        <dbReference type="RuleBase" id="RU361188"/>
    </source>
</evidence>
<feature type="domain" description="Glycosyl hydrolase family 30 TIM-barrel" evidence="6">
    <location>
        <begin position="89"/>
        <end position="442"/>
    </location>
</feature>
<evidence type="ECO:0000256" key="5">
    <source>
        <dbReference type="SAM" id="SignalP"/>
    </source>
</evidence>
<dbReference type="GO" id="GO:0004348">
    <property type="term" value="F:glucosylceramidase activity"/>
    <property type="evidence" value="ECO:0007669"/>
    <property type="project" value="InterPro"/>
</dbReference>
<evidence type="ECO:0000259" key="7">
    <source>
        <dbReference type="Pfam" id="PF17189"/>
    </source>
</evidence>
<accession>A0A1M5F0H4</accession>
<dbReference type="GO" id="GO:0006680">
    <property type="term" value="P:glucosylceramide catabolic process"/>
    <property type="evidence" value="ECO:0007669"/>
    <property type="project" value="TreeGrafter"/>
</dbReference>
<dbReference type="SUPFAM" id="SSF51445">
    <property type="entry name" value="(Trans)glycosidases"/>
    <property type="match status" value="1"/>
</dbReference>
<feature type="domain" description="Glycosyl hydrolase family 30 beta sandwich" evidence="7">
    <location>
        <begin position="446"/>
        <end position="506"/>
    </location>
</feature>
<dbReference type="PRINTS" id="PR00843">
    <property type="entry name" value="GLHYDRLASE30"/>
</dbReference>
<gene>
    <name evidence="8" type="ORF">SAMN05216361_0624</name>
</gene>
<dbReference type="PANTHER" id="PTHR11069">
    <property type="entry name" value="GLUCOSYLCERAMIDASE"/>
    <property type="match status" value="1"/>
</dbReference>
<proteinExistence type="inferred from homology"/>
<evidence type="ECO:0000313" key="8">
    <source>
        <dbReference type="EMBL" id="SHF84936.1"/>
    </source>
</evidence>
<feature type="signal peptide" evidence="5">
    <location>
        <begin position="1"/>
        <end position="20"/>
    </location>
</feature>
<name>A0A1M5F0H4_9ALTE</name>
<dbReference type="AlphaFoldDB" id="A0A1M5F0H4"/>
<comment type="similarity">
    <text evidence="1 4">Belongs to the glycosyl hydrolase 30 family.</text>
</comment>
<dbReference type="Gene3D" id="2.60.40.1180">
    <property type="entry name" value="Golgi alpha-mannosidase II"/>
    <property type="match status" value="1"/>
</dbReference>
<dbReference type="InterPro" id="IPR017853">
    <property type="entry name" value="GH"/>
</dbReference>
<evidence type="ECO:0000259" key="6">
    <source>
        <dbReference type="Pfam" id="PF02055"/>
    </source>
</evidence>
<evidence type="ECO:0000256" key="1">
    <source>
        <dbReference type="ARBA" id="ARBA00005382"/>
    </source>
</evidence>
<evidence type="ECO:0000256" key="2">
    <source>
        <dbReference type="ARBA" id="ARBA00022729"/>
    </source>
</evidence>
<dbReference type="Pfam" id="PF02055">
    <property type="entry name" value="Glyco_hydro_30"/>
    <property type="match status" value="1"/>
</dbReference>
<dbReference type="Proteomes" id="UP000184520">
    <property type="component" value="Unassembled WGS sequence"/>
</dbReference>
<organism evidence="8 9">
    <name type="scientific">Marisediminitalea aggregata</name>
    <dbReference type="NCBI Taxonomy" id="634436"/>
    <lineage>
        <taxon>Bacteria</taxon>
        <taxon>Pseudomonadati</taxon>
        <taxon>Pseudomonadota</taxon>
        <taxon>Gammaproteobacteria</taxon>
        <taxon>Alteromonadales</taxon>
        <taxon>Alteromonadaceae</taxon>
        <taxon>Marisediminitalea</taxon>
    </lineage>
</organism>
<sequence>MIFRISCLLLCFLPGLSACATPDTSSKGPTPQAWASTELHPNDHRWYSSPWSESDISHTLSPIKVNAVTAFNAPVFTLQPEKRFQTILGIGASLEHSTVYAIRKNKSKAQQRALLSALIDPVNGIGMNLFRISIGTSDFSDGTLAKTPTSHPNGWYSFQDSPDSPFSIQRNRELGIIDTLNMALDVGAASNNPVRFVASPWSPPAWMREHNSMVQGGTLLPEFYAAYAQYLRNFIEAYADEGIPVYAITLQNERQFEPPAYPGMVLSWQQERDLLIAVYENFHNIGGEYGKDLPVKIWTLDHNFDYWQQAIEQLDSFTEIGKAHYVDGTAFHHYGGDSSAMAAVHAAYPSKDVIFSEGSVWGAGNDNPNRGYQAIIRHLRHWSTAYLSWVTMLPQQVDEANKGPYNKLGVVGPTMIIQEKGSSTNWYKTPEYWLMGQFSRFIREEATRIEVTPETVNRIEAVAFTNPNGSTVSVLSNPHDLEQVITIGANKTYWQLTLPANSIVTVKW</sequence>
<reference evidence="9" key="1">
    <citation type="submission" date="2016-11" db="EMBL/GenBank/DDBJ databases">
        <authorList>
            <person name="Varghese N."/>
            <person name="Submissions S."/>
        </authorList>
    </citation>
    <scope>NUCLEOTIDE SEQUENCE [LARGE SCALE GENOMIC DNA]</scope>
    <source>
        <strain evidence="9">CGMCC 1.8995</strain>
    </source>
</reference>
<dbReference type="InterPro" id="IPR013780">
    <property type="entry name" value="Glyco_hydro_b"/>
</dbReference>
<dbReference type="Gene3D" id="3.20.20.80">
    <property type="entry name" value="Glycosidases"/>
    <property type="match status" value="1"/>
</dbReference>
<feature type="chain" id="PRO_5012522228" evidence="5">
    <location>
        <begin position="21"/>
        <end position="508"/>
    </location>
</feature>
<dbReference type="GO" id="GO:0016020">
    <property type="term" value="C:membrane"/>
    <property type="evidence" value="ECO:0007669"/>
    <property type="project" value="GOC"/>
</dbReference>
<dbReference type="Pfam" id="PF17189">
    <property type="entry name" value="Glyco_hydro_30C"/>
    <property type="match status" value="1"/>
</dbReference>
<protein>
    <submittedName>
        <fullName evidence="8">Glucosylceramidase/beta-glucosidase</fullName>
    </submittedName>
</protein>
<dbReference type="PANTHER" id="PTHR11069:SF23">
    <property type="entry name" value="LYSOSOMAL ACID GLUCOSYLCERAMIDASE"/>
    <property type="match status" value="1"/>
</dbReference>
<keyword evidence="9" id="KW-1185">Reference proteome</keyword>
<keyword evidence="3 4" id="KW-0378">Hydrolase</keyword>
<keyword evidence="2 5" id="KW-0732">Signal</keyword>
<dbReference type="InterPro" id="IPR033453">
    <property type="entry name" value="Glyco_hydro_30_TIM-barrel"/>
</dbReference>
<evidence type="ECO:0000313" key="9">
    <source>
        <dbReference type="Proteomes" id="UP000184520"/>
    </source>
</evidence>
<keyword evidence="4" id="KW-0326">Glycosidase</keyword>
<dbReference type="PROSITE" id="PS51257">
    <property type="entry name" value="PROKAR_LIPOPROTEIN"/>
    <property type="match status" value="1"/>
</dbReference>
<dbReference type="RefSeq" id="WP_084526135.1">
    <property type="nucleotide sequence ID" value="NZ_FQWD01000001.1"/>
</dbReference>